<keyword evidence="6" id="KW-0472">Membrane</keyword>
<dbReference type="RefSeq" id="WP_272419463.1">
    <property type="nucleotide sequence ID" value="NZ_JAGTJJ010000003.1"/>
</dbReference>
<dbReference type="InterPro" id="IPR014031">
    <property type="entry name" value="Ketoacyl_synth_C"/>
</dbReference>
<evidence type="ECO:0000256" key="2">
    <source>
        <dbReference type="ARBA" id="ARBA00022553"/>
    </source>
</evidence>
<dbReference type="Pfam" id="PF08659">
    <property type="entry name" value="KR"/>
    <property type="match status" value="1"/>
</dbReference>
<dbReference type="Pfam" id="PF02801">
    <property type="entry name" value="Ketoacyl-synt_C"/>
    <property type="match status" value="1"/>
</dbReference>
<keyword evidence="10" id="KW-1185">Reference proteome</keyword>
<dbReference type="InterPro" id="IPR020841">
    <property type="entry name" value="PKS_Beta-ketoAc_synthase_dom"/>
</dbReference>
<dbReference type="Pfam" id="PF16197">
    <property type="entry name" value="KAsynt_C_assoc"/>
    <property type="match status" value="1"/>
</dbReference>
<dbReference type="Gene3D" id="3.40.366.10">
    <property type="entry name" value="Malonyl-Coenzyme A Acyl Carrier Protein, domain 2"/>
    <property type="match status" value="1"/>
</dbReference>
<dbReference type="PANTHER" id="PTHR43775:SF37">
    <property type="entry name" value="SI:DKEY-61P9.11"/>
    <property type="match status" value="1"/>
</dbReference>
<dbReference type="InterPro" id="IPR016039">
    <property type="entry name" value="Thiolase-like"/>
</dbReference>
<dbReference type="InterPro" id="IPR050091">
    <property type="entry name" value="PKS_NRPS_Biosynth_Enz"/>
</dbReference>
<proteinExistence type="predicted"/>
<dbReference type="EMBL" id="JAGTJJ010000003">
    <property type="protein sequence ID" value="MDC3980838.1"/>
    <property type="molecule type" value="Genomic_DNA"/>
</dbReference>
<dbReference type="InterPro" id="IPR006162">
    <property type="entry name" value="Ppantetheine_attach_site"/>
</dbReference>
<dbReference type="PROSITE" id="PS00012">
    <property type="entry name" value="PHOSPHOPANTETHEINE"/>
    <property type="match status" value="1"/>
</dbReference>
<dbReference type="Pfam" id="PF21394">
    <property type="entry name" value="Beta-ketacyl_N"/>
    <property type="match status" value="1"/>
</dbReference>
<dbReference type="GO" id="GO:0004312">
    <property type="term" value="F:fatty acid synthase activity"/>
    <property type="evidence" value="ECO:0007669"/>
    <property type="project" value="TreeGrafter"/>
</dbReference>
<dbReference type="InterPro" id="IPR018201">
    <property type="entry name" value="Ketoacyl_synth_AS"/>
</dbReference>
<dbReference type="Pfam" id="PF00550">
    <property type="entry name" value="PP-binding"/>
    <property type="match status" value="1"/>
</dbReference>
<keyword evidence="3" id="KW-0808">Transferase</keyword>
<dbReference type="InterPro" id="IPR013968">
    <property type="entry name" value="PKS_KR"/>
</dbReference>
<dbReference type="Pfam" id="PF00698">
    <property type="entry name" value="Acyl_transf_1"/>
    <property type="match status" value="1"/>
</dbReference>
<dbReference type="SUPFAM" id="SSF47336">
    <property type="entry name" value="ACP-like"/>
    <property type="match status" value="1"/>
</dbReference>
<evidence type="ECO:0000313" key="10">
    <source>
        <dbReference type="Proteomes" id="UP001151081"/>
    </source>
</evidence>
<dbReference type="GO" id="GO:0006633">
    <property type="term" value="P:fatty acid biosynthetic process"/>
    <property type="evidence" value="ECO:0007669"/>
    <property type="project" value="InterPro"/>
</dbReference>
<dbReference type="Gene3D" id="1.10.1200.10">
    <property type="entry name" value="ACP-like"/>
    <property type="match status" value="1"/>
</dbReference>
<sequence length="1573" mass="168812">MSNADESAKLPRPAAGEPSALQRAITALEKMKARLDAVERAASEPIAIVGAGCRFPGGGNGPEAFWRLLEEGVDAVREIPPDRWPPDAISGNHPEARWAALLDDLRGFDAAFFGISPREAETLDPQQRMLLEVTWEALEDAGQRQDLLAGGKVGVFVGLCGNDYQQIVGDALLGRYDAYCATGNLFSTAAGRISFAFGFQGPALSIDTACSSSLVAVAQACQSLRERDSDLVVAGGVNAILSPRIMAMAVETRALSSDGRCKTFDARANGFVRGEGCGVVVLKRLSDALRDGDRIRGLLRGFCVNQDGRSTGLTTPNVLAQQAMLRQAIARARVSPSDIGYVEMHGTGTSLGDPIEAEALREVLGAPRSDGSTCVLGAVKTNIGHLEGAAGMAGLLKVLLSLEHGRIPKNLHFRRLNPRIVLDGTPFVVPTEAVPWPRRDKPRFAGVSSFGISGTNAHVIVEEAPVEKANAARAASSHLLPLSAKSAPALRALCRSYAEWLSAANDVPLHDLSYTASVRRVHHEHRLSAAFGTREELATLLSSYGKGEQASGALHAHGPVKDRLKVVFVFPGQGSQWLGMGRRLLVEEPAFRAAIEACNEAIEREAGFSVLAELGADEVASRLAEIDVVQPVLFAIEVALAALWRSWGVEPDCVVGHSMGEVAAAHVAGMLGLEDAVRVICRRSRLLRRISGKGAMALVELPMTEAARALAGYEDRLDVAVSNGPRATVLSGDPGALEEVLAALEKQGVFCRRVKVDVASHSPQVDPLRDELLAALRDVRPSPGKVAMRSTVTGRALRGDELVASYWADNLRQPVRFSQVTQELLKEGHGLFVEVSPHPILLPSVEENLKEAKSAGVAIPSMRRQADERRSMLDALGALYTHGYEVAWDKLYPEGGRVVSLPAYPWQRERYWVEGVTYARPTVEATKEPLDEQVYEVQWKLAPRAGSAGRPRSAGGAWLVFGDRGGVGAELAARLRARGDGCVFVEAGSEYARTADDAYRLCPFHRDAYGRLLEDAFGPGEPCRGVIHLWSLDTTPWDETTAETVTTDQRISSISALYLSQALLRKNFRERPRLHLVTRGAQAAGNARAHVSPAQAPLWGLGRTLSLELPELECVRIDLDPVDTSAGAPALLAEIDATDGEDQVALRKDGRYVARFVRSRFDAAPARAFQIRPDATYLVTGGLGGLGLAVAAWVVEQGARHVVLVGRRAPTGAAQEQIASMQAAGAKVLVLSGDVARMDHVDAIWAELDQKMPPLAGIFHAAGVVGELIPTMHAEEKAFQEVLAPKVAGTWNLHAKTKDRPLDFFVAYSSISAVLGLSLAAAYAAANAFLDAMAQRVFGAGTAMISIQWGTIGDVGMAARHAALGGAANPFSREIAPRVAHAALSRLLARPRPCVAMVDFSVDRFLQYFREQEKLAFWSELTSRRAGGASAQVSSIRETLEAAPLMERGRLLEEYVIGQVGKVLRLDSARIDPSATFSSLGMDSLMGVELRNRLEPELDLKLSATLIFSYSSPAALAEYLLERISGPGDDAPRNEPSPEPHPEAEPVAAALFAEDDVEARLAAKLASLDKLLD</sequence>
<keyword evidence="6" id="KW-1133">Transmembrane helix</keyword>
<dbReference type="SMART" id="SM00827">
    <property type="entry name" value="PKS_AT"/>
    <property type="match status" value="1"/>
</dbReference>
<feature type="region of interest" description="Disordered" evidence="5">
    <location>
        <begin position="1526"/>
        <end position="1545"/>
    </location>
</feature>
<dbReference type="GO" id="GO:0004315">
    <property type="term" value="F:3-oxoacyl-[acyl-carrier-protein] synthase activity"/>
    <property type="evidence" value="ECO:0007669"/>
    <property type="project" value="InterPro"/>
</dbReference>
<dbReference type="InterPro" id="IPR016035">
    <property type="entry name" value="Acyl_Trfase/lysoPLipase"/>
</dbReference>
<gene>
    <name evidence="9" type="ORF">KEG57_10045</name>
</gene>
<dbReference type="GO" id="GO:0031177">
    <property type="term" value="F:phosphopantetheine binding"/>
    <property type="evidence" value="ECO:0007669"/>
    <property type="project" value="InterPro"/>
</dbReference>
<dbReference type="PROSITE" id="PS00606">
    <property type="entry name" value="KS3_1"/>
    <property type="match status" value="1"/>
</dbReference>
<evidence type="ECO:0000256" key="4">
    <source>
        <dbReference type="ARBA" id="ARBA00054155"/>
    </source>
</evidence>
<dbReference type="InterPro" id="IPR036736">
    <property type="entry name" value="ACP-like_sf"/>
</dbReference>
<dbReference type="SMART" id="SM00823">
    <property type="entry name" value="PKS_PP"/>
    <property type="match status" value="1"/>
</dbReference>
<dbReference type="FunFam" id="3.40.47.10:FF:000019">
    <property type="entry name" value="Polyketide synthase type I"/>
    <property type="match status" value="1"/>
</dbReference>
<evidence type="ECO:0000256" key="1">
    <source>
        <dbReference type="ARBA" id="ARBA00022450"/>
    </source>
</evidence>
<dbReference type="PROSITE" id="PS50075">
    <property type="entry name" value="CARRIER"/>
    <property type="match status" value="1"/>
</dbReference>
<dbReference type="SMART" id="SM00822">
    <property type="entry name" value="PKS_KR"/>
    <property type="match status" value="1"/>
</dbReference>
<keyword evidence="1" id="KW-0596">Phosphopantetheine</keyword>
<comment type="caution">
    <text evidence="9">The sequence shown here is derived from an EMBL/GenBank/DDBJ whole genome shotgun (WGS) entry which is preliminary data.</text>
</comment>
<dbReference type="FunFam" id="3.40.366.10:FF:000002">
    <property type="entry name" value="Probable polyketide synthase 2"/>
    <property type="match status" value="1"/>
</dbReference>
<evidence type="ECO:0000256" key="6">
    <source>
        <dbReference type="SAM" id="Phobius"/>
    </source>
</evidence>
<feature type="domain" description="Carrier" evidence="7">
    <location>
        <begin position="1450"/>
        <end position="1524"/>
    </location>
</feature>
<comment type="function">
    <text evidence="4">Involved in production of the polyketide antibiotic thailandamide.</text>
</comment>
<feature type="transmembrane region" description="Helical" evidence="6">
    <location>
        <begin position="1175"/>
        <end position="1195"/>
    </location>
</feature>
<evidence type="ECO:0000313" key="9">
    <source>
        <dbReference type="EMBL" id="MDC3980838.1"/>
    </source>
</evidence>
<evidence type="ECO:0000256" key="3">
    <source>
        <dbReference type="ARBA" id="ARBA00022679"/>
    </source>
</evidence>
<dbReference type="SUPFAM" id="SSF51735">
    <property type="entry name" value="NAD(P)-binding Rossmann-fold domains"/>
    <property type="match status" value="2"/>
</dbReference>
<dbReference type="InterPro" id="IPR014043">
    <property type="entry name" value="Acyl_transferase_dom"/>
</dbReference>
<reference evidence="9 10" key="1">
    <citation type="submission" date="2021-04" db="EMBL/GenBank/DDBJ databases">
        <title>Genome analysis of Polyangium sp.</title>
        <authorList>
            <person name="Li Y."/>
            <person name="Wang J."/>
        </authorList>
    </citation>
    <scope>NUCLEOTIDE SEQUENCE [LARGE SCALE GENOMIC DNA]</scope>
    <source>
        <strain evidence="9 10">SDU14</strain>
    </source>
</reference>
<dbReference type="PROSITE" id="PS52004">
    <property type="entry name" value="KS3_2"/>
    <property type="match status" value="1"/>
</dbReference>
<dbReference type="Pfam" id="PF00109">
    <property type="entry name" value="ketoacyl-synt"/>
    <property type="match status" value="1"/>
</dbReference>
<dbReference type="InterPro" id="IPR001227">
    <property type="entry name" value="Ac_transferase_dom_sf"/>
</dbReference>
<protein>
    <submittedName>
        <fullName evidence="9">Type I polyketide synthase</fullName>
    </submittedName>
</protein>
<dbReference type="SUPFAM" id="SSF55048">
    <property type="entry name" value="Probable ACP-binding domain of malonyl-CoA ACP transacylase"/>
    <property type="match status" value="1"/>
</dbReference>
<dbReference type="Proteomes" id="UP001151081">
    <property type="component" value="Unassembled WGS sequence"/>
</dbReference>
<dbReference type="Gene3D" id="3.40.47.10">
    <property type="match status" value="1"/>
</dbReference>
<dbReference type="InterPro" id="IPR049490">
    <property type="entry name" value="C883_1060-like_KR_N"/>
</dbReference>
<dbReference type="Gene3D" id="3.30.70.3290">
    <property type="match status" value="1"/>
</dbReference>
<dbReference type="SMART" id="SM00825">
    <property type="entry name" value="PKS_KS"/>
    <property type="match status" value="1"/>
</dbReference>
<dbReference type="SUPFAM" id="SSF53901">
    <property type="entry name" value="Thiolase-like"/>
    <property type="match status" value="1"/>
</dbReference>
<dbReference type="PANTHER" id="PTHR43775">
    <property type="entry name" value="FATTY ACID SYNTHASE"/>
    <property type="match status" value="1"/>
</dbReference>
<dbReference type="InterPro" id="IPR014030">
    <property type="entry name" value="Ketoacyl_synth_N"/>
</dbReference>
<dbReference type="InterPro" id="IPR009081">
    <property type="entry name" value="PP-bd_ACP"/>
</dbReference>
<dbReference type="SMART" id="SM01294">
    <property type="entry name" value="PKS_PP_betabranch"/>
    <property type="match status" value="1"/>
</dbReference>
<evidence type="ECO:0000256" key="5">
    <source>
        <dbReference type="SAM" id="MobiDB-lite"/>
    </source>
</evidence>
<feature type="compositionally biased region" description="Basic and acidic residues" evidence="5">
    <location>
        <begin position="1530"/>
        <end position="1544"/>
    </location>
</feature>
<dbReference type="CDD" id="cd08955">
    <property type="entry name" value="KR_2_FAS_SDR_x"/>
    <property type="match status" value="1"/>
</dbReference>
<feature type="domain" description="Ketosynthase family 3 (KS3)" evidence="8">
    <location>
        <begin position="43"/>
        <end position="463"/>
    </location>
</feature>
<dbReference type="InterPro" id="IPR016036">
    <property type="entry name" value="Malonyl_transacylase_ACP-bd"/>
</dbReference>
<dbReference type="InterPro" id="IPR032821">
    <property type="entry name" value="PKS_assoc"/>
</dbReference>
<dbReference type="CDD" id="cd00833">
    <property type="entry name" value="PKS"/>
    <property type="match status" value="1"/>
</dbReference>
<keyword evidence="2" id="KW-0597">Phosphoprotein</keyword>
<dbReference type="SUPFAM" id="SSF52151">
    <property type="entry name" value="FabD/lysophospholipase-like"/>
    <property type="match status" value="1"/>
</dbReference>
<evidence type="ECO:0000259" key="7">
    <source>
        <dbReference type="PROSITE" id="PS50075"/>
    </source>
</evidence>
<dbReference type="InterPro" id="IPR020806">
    <property type="entry name" value="PKS_PP-bd"/>
</dbReference>
<feature type="transmembrane region" description="Helical" evidence="6">
    <location>
        <begin position="1305"/>
        <end position="1326"/>
    </location>
</feature>
<keyword evidence="6" id="KW-0812">Transmembrane</keyword>
<dbReference type="InterPro" id="IPR036291">
    <property type="entry name" value="NAD(P)-bd_dom_sf"/>
</dbReference>
<evidence type="ECO:0000259" key="8">
    <source>
        <dbReference type="PROSITE" id="PS52004"/>
    </source>
</evidence>
<organism evidence="9 10">
    <name type="scientific">Polyangium jinanense</name>
    <dbReference type="NCBI Taxonomy" id="2829994"/>
    <lineage>
        <taxon>Bacteria</taxon>
        <taxon>Pseudomonadati</taxon>
        <taxon>Myxococcota</taxon>
        <taxon>Polyangia</taxon>
        <taxon>Polyangiales</taxon>
        <taxon>Polyangiaceae</taxon>
        <taxon>Polyangium</taxon>
    </lineage>
</organism>
<dbReference type="InterPro" id="IPR057326">
    <property type="entry name" value="KR_dom"/>
</dbReference>
<accession>A0A9X3X263</accession>
<name>A0A9X3X263_9BACT</name>
<dbReference type="Gene3D" id="3.40.50.720">
    <property type="entry name" value="NAD(P)-binding Rossmann-like Domain"/>
    <property type="match status" value="1"/>
</dbReference>